<reference evidence="1 2" key="1">
    <citation type="submission" date="2019-03" db="EMBL/GenBank/DDBJ databases">
        <authorList>
            <person name="Li J."/>
        </authorList>
    </citation>
    <scope>NUCLEOTIDE SEQUENCE [LARGE SCALE GENOMIC DNA]</scope>
    <source>
        <strain evidence="1 2">3058</strain>
    </source>
</reference>
<name>A0A4Z1C766_9RHOB</name>
<evidence type="ECO:0000313" key="1">
    <source>
        <dbReference type="EMBL" id="TGN55492.1"/>
    </source>
</evidence>
<dbReference type="Proteomes" id="UP000297972">
    <property type="component" value="Unassembled WGS sequence"/>
</dbReference>
<dbReference type="OrthoDB" id="7877347at2"/>
<dbReference type="AlphaFoldDB" id="A0A4Z1C766"/>
<comment type="caution">
    <text evidence="1">The sequence shown here is derived from an EMBL/GenBank/DDBJ whole genome shotgun (WGS) entry which is preliminary data.</text>
</comment>
<proteinExistence type="predicted"/>
<dbReference type="RefSeq" id="WP_135818287.1">
    <property type="nucleotide sequence ID" value="NZ_SRPG01000162.1"/>
</dbReference>
<protein>
    <submittedName>
        <fullName evidence="1">Uncharacterized protein</fullName>
    </submittedName>
</protein>
<organism evidence="1 2">
    <name type="scientific">Paracoccus liaowanqingii</name>
    <dbReference type="NCBI Taxonomy" id="2560053"/>
    <lineage>
        <taxon>Bacteria</taxon>
        <taxon>Pseudomonadati</taxon>
        <taxon>Pseudomonadota</taxon>
        <taxon>Alphaproteobacteria</taxon>
        <taxon>Rhodobacterales</taxon>
        <taxon>Paracoccaceae</taxon>
        <taxon>Paracoccus</taxon>
    </lineage>
</organism>
<gene>
    <name evidence="1" type="ORF">E4L95_15010</name>
</gene>
<evidence type="ECO:0000313" key="2">
    <source>
        <dbReference type="Proteomes" id="UP000297972"/>
    </source>
</evidence>
<dbReference type="EMBL" id="SRPG01000162">
    <property type="protein sequence ID" value="TGN55492.1"/>
    <property type="molecule type" value="Genomic_DNA"/>
</dbReference>
<accession>A0A4Z1C766</accession>
<sequence length="130" mass="14450">MTNNDATVNSALSKIITIKDLEITSRKQNLFTYLAFGEKSSELKRTLISTKLYGIELARRFPASQEMDPALRCNCTWLYEALNTPGHSEGDILKVLGITGIEDICRKSGNPTRIKSLYRQAKAKAVKLAA</sequence>
<keyword evidence="2" id="KW-1185">Reference proteome</keyword>